<dbReference type="OrthoDB" id="6591363at2"/>
<proteinExistence type="predicted"/>
<reference evidence="1 2" key="1">
    <citation type="submission" date="2018-01" db="EMBL/GenBank/DDBJ databases">
        <title>Complete genome sequences of 14 Citrobacter spp. isolated from plant in Canada.</title>
        <authorList>
            <person name="Bhandare S.G."/>
            <person name="Colavecchio A."/>
            <person name="Jeukens J."/>
            <person name="Emond-Rheault J.-G."/>
            <person name="Freschi L."/>
            <person name="Hamel J."/>
            <person name="Kukavica-Ibrulj I."/>
            <person name="Levesque R."/>
            <person name="Goodridge L."/>
        </authorList>
    </citation>
    <scope>NUCLEOTIDE SEQUENCE [LARGE SCALE GENOMIC DNA]</scope>
    <source>
        <strain evidence="1 2">S1285</strain>
    </source>
</reference>
<dbReference type="EMBL" id="PQLX01000003">
    <property type="protein sequence ID" value="POU65756.1"/>
    <property type="molecule type" value="Genomic_DNA"/>
</dbReference>
<evidence type="ECO:0000313" key="1">
    <source>
        <dbReference type="EMBL" id="POU65756.1"/>
    </source>
</evidence>
<sequence length="162" mass="18959">MAFIWNEESLAFLRENAGVLTTGQIAQLLCTNITVVRNMAYRQKLSLRVSAYNQQRIQLVQGLYESDESLSLKEIARRTGLTYSTVQYIVYVKLKSKPYATREYVSFETENAVHYRVQKEFIDTERSLLHDISDSTRFHELYLKDGTFYCARNIRHEVIISE</sequence>
<accession>A0A2S4RY75</accession>
<dbReference type="Proteomes" id="UP000237003">
    <property type="component" value="Unassembled WGS sequence"/>
</dbReference>
<dbReference type="STRING" id="35703.AL524_17260"/>
<gene>
    <name evidence="1" type="ORF">C3430_10650</name>
</gene>
<protein>
    <submittedName>
        <fullName evidence="1">Uncharacterized protein</fullName>
    </submittedName>
</protein>
<comment type="caution">
    <text evidence="1">The sequence shown here is derived from an EMBL/GenBank/DDBJ whole genome shotgun (WGS) entry which is preliminary data.</text>
</comment>
<evidence type="ECO:0000313" key="2">
    <source>
        <dbReference type="Proteomes" id="UP000237003"/>
    </source>
</evidence>
<name>A0A2S4RY75_CITAM</name>
<organism evidence="1 2">
    <name type="scientific">Citrobacter amalonaticus</name>
    <dbReference type="NCBI Taxonomy" id="35703"/>
    <lineage>
        <taxon>Bacteria</taxon>
        <taxon>Pseudomonadati</taxon>
        <taxon>Pseudomonadota</taxon>
        <taxon>Gammaproteobacteria</taxon>
        <taxon>Enterobacterales</taxon>
        <taxon>Enterobacteriaceae</taxon>
        <taxon>Citrobacter</taxon>
    </lineage>
</organism>
<dbReference type="RefSeq" id="WP_103776031.1">
    <property type="nucleotide sequence ID" value="NZ_PQLX01000003.1"/>
</dbReference>
<dbReference type="AlphaFoldDB" id="A0A2S4RY75"/>